<evidence type="ECO:0000313" key="1">
    <source>
        <dbReference type="EMBL" id="NEY70332.1"/>
    </source>
</evidence>
<evidence type="ECO:0000313" key="2">
    <source>
        <dbReference type="Proteomes" id="UP000481043"/>
    </source>
</evidence>
<gene>
    <name evidence="1" type="ORF">G4D63_01135</name>
</gene>
<protein>
    <submittedName>
        <fullName evidence="1">Uncharacterized protein</fullName>
    </submittedName>
</protein>
<organism evidence="1 2">
    <name type="scientific">Bacillus mesophilus</name>
    <dbReference type="NCBI Taxonomy" id="1808955"/>
    <lineage>
        <taxon>Bacteria</taxon>
        <taxon>Bacillati</taxon>
        <taxon>Bacillota</taxon>
        <taxon>Bacilli</taxon>
        <taxon>Bacillales</taxon>
        <taxon>Bacillaceae</taxon>
        <taxon>Bacillus</taxon>
    </lineage>
</organism>
<accession>A0A6M0Q2D7</accession>
<reference evidence="1 2" key="1">
    <citation type="submission" date="2020-02" db="EMBL/GenBank/DDBJ databases">
        <title>Bacillus aquiflavi sp. nov., isolated from yellow water of strong flavor Chinese baijiu in Yibin region of China.</title>
        <authorList>
            <person name="Xie J."/>
        </authorList>
    </citation>
    <scope>NUCLEOTIDE SEQUENCE [LARGE SCALE GENOMIC DNA]</scope>
    <source>
        <strain evidence="1 2">SA4</strain>
    </source>
</reference>
<proteinExistence type="predicted"/>
<name>A0A6M0Q2D7_9BACI</name>
<dbReference type="Proteomes" id="UP000481043">
    <property type="component" value="Unassembled WGS sequence"/>
</dbReference>
<dbReference type="EMBL" id="JAAIWM010000001">
    <property type="protein sequence ID" value="NEY70332.1"/>
    <property type="molecule type" value="Genomic_DNA"/>
</dbReference>
<keyword evidence="2" id="KW-1185">Reference proteome</keyword>
<sequence>MLTLADVKKDCPLQRGLQLDDVGINIVYCDPDLSVSKGLYLPLALHAEENKESLKNALNNGAIATLWRKEHSLPKFLPTHFPVFIVEDPLESIEVVIKNYLHSLALKGTNTVDTKFSFSMTNTHIDDNISYVDSLKDTIINLTNRIESVNSEMIFQKQGGEEQ</sequence>
<dbReference type="RefSeq" id="WP_163176848.1">
    <property type="nucleotide sequence ID" value="NZ_JAAIWM010000001.1"/>
</dbReference>
<comment type="caution">
    <text evidence="1">The sequence shown here is derived from an EMBL/GenBank/DDBJ whole genome shotgun (WGS) entry which is preliminary data.</text>
</comment>
<dbReference type="AlphaFoldDB" id="A0A6M0Q2D7"/>